<evidence type="ECO:0000313" key="11">
    <source>
        <dbReference type="EMBL" id="KAF9752874.1"/>
    </source>
</evidence>
<dbReference type="Pfam" id="PF03422">
    <property type="entry name" value="CBM_6"/>
    <property type="match status" value="1"/>
</dbReference>
<dbReference type="Gene3D" id="2.60.120.260">
    <property type="entry name" value="Galactose-binding domain-like"/>
    <property type="match status" value="1"/>
</dbReference>
<name>A0A8H7NBN1_BIOOC</name>
<evidence type="ECO:0000313" key="12">
    <source>
        <dbReference type="Proteomes" id="UP000616885"/>
    </source>
</evidence>
<proteinExistence type="inferred from homology"/>
<dbReference type="GO" id="GO:0004553">
    <property type="term" value="F:hydrolase activity, hydrolyzing O-glycosyl compounds"/>
    <property type="evidence" value="ECO:0007669"/>
    <property type="project" value="InterPro"/>
</dbReference>
<feature type="domain" description="CBM6" evidence="10">
    <location>
        <begin position="326"/>
        <end position="450"/>
    </location>
</feature>
<organism evidence="11 12">
    <name type="scientific">Bionectria ochroleuca</name>
    <name type="common">Gliocladium roseum</name>
    <dbReference type="NCBI Taxonomy" id="29856"/>
    <lineage>
        <taxon>Eukaryota</taxon>
        <taxon>Fungi</taxon>
        <taxon>Dikarya</taxon>
        <taxon>Ascomycota</taxon>
        <taxon>Pezizomycotina</taxon>
        <taxon>Sordariomycetes</taxon>
        <taxon>Hypocreomycetidae</taxon>
        <taxon>Hypocreales</taxon>
        <taxon>Bionectriaceae</taxon>
        <taxon>Clonostachys</taxon>
    </lineage>
</organism>
<dbReference type="Gene3D" id="2.115.10.20">
    <property type="entry name" value="Glycosyl hydrolase domain, family 43"/>
    <property type="match status" value="1"/>
</dbReference>
<dbReference type="GO" id="GO:0005975">
    <property type="term" value="P:carbohydrate metabolic process"/>
    <property type="evidence" value="ECO:0007669"/>
    <property type="project" value="InterPro"/>
</dbReference>
<dbReference type="CDD" id="cd18618">
    <property type="entry name" value="GH43_Xsa43E-like"/>
    <property type="match status" value="1"/>
</dbReference>
<feature type="active site" description="Proton acceptor" evidence="6">
    <location>
        <position position="36"/>
    </location>
</feature>
<evidence type="ECO:0000256" key="5">
    <source>
        <dbReference type="ARBA" id="ARBA00023295"/>
    </source>
</evidence>
<dbReference type="InterPro" id="IPR008979">
    <property type="entry name" value="Galactose-bd-like_sf"/>
</dbReference>
<keyword evidence="3 8" id="KW-0378">Hydrolase</keyword>
<accession>A0A8H7NBN1</accession>
<feature type="signal peptide" evidence="9">
    <location>
        <begin position="1"/>
        <end position="24"/>
    </location>
</feature>
<feature type="chain" id="PRO_5034852168" description="CBM6 domain-containing protein" evidence="9">
    <location>
        <begin position="25"/>
        <end position="452"/>
    </location>
</feature>
<dbReference type="PROSITE" id="PS51175">
    <property type="entry name" value="CBM6"/>
    <property type="match status" value="1"/>
</dbReference>
<keyword evidence="5 8" id="KW-0326">Glycosidase</keyword>
<evidence type="ECO:0000256" key="1">
    <source>
        <dbReference type="ARBA" id="ARBA00009865"/>
    </source>
</evidence>
<dbReference type="InterPro" id="IPR023296">
    <property type="entry name" value="Glyco_hydro_beta-prop_sf"/>
</dbReference>
<protein>
    <recommendedName>
        <fullName evidence="10">CBM6 domain-containing protein</fullName>
    </recommendedName>
</protein>
<sequence>MSYHSRLMFAVLFLPSLLVGLGTADNPVVQTIYTADPAPIEHDGRLWLFTGHDEDGSTNFDMRDWHLFSTDDMANWQHHGVVMSLATFRWANERAWAGQVVARNGRFYYYVPVSKADGGAMAIGVGVADAISGPYVDALGHPLIDNTETDPTIFIDDDGQAYLYWGNPNLFYVLLNEDMISYSGDIQQVELTAESFGARSNHPTRTTMYEEGPWLHKRGDFYYMSFAADCCQENLQYSTGPSPTGPWTYRGIIMDREGSAFTNHGGIIQFQGQDYLFYHNGALPGGGGFMRSVCVEALFYNEDGTIQQVQMSRSGPAQIRSLDPYIQHEAETISWSQGIETEVSGEGTLNIWSINNDDYIKVQGVEFGAGAVSFSARVASALNGGTIELRLDALTGQLVGICIVPGTGGWQAYVTVSCDITNANGLHDLYFVFKGEDSLGLFNFNWWQFRAT</sequence>
<keyword evidence="2 9" id="KW-0732">Signal</keyword>
<evidence type="ECO:0000256" key="3">
    <source>
        <dbReference type="ARBA" id="ARBA00022801"/>
    </source>
</evidence>
<dbReference type="AlphaFoldDB" id="A0A8H7NBN1"/>
<dbReference type="SUPFAM" id="SSF75005">
    <property type="entry name" value="Arabinanase/levansucrase/invertase"/>
    <property type="match status" value="1"/>
</dbReference>
<dbReference type="InterPro" id="IPR005084">
    <property type="entry name" value="CBM6"/>
</dbReference>
<evidence type="ECO:0000256" key="2">
    <source>
        <dbReference type="ARBA" id="ARBA00022729"/>
    </source>
</evidence>
<evidence type="ECO:0000256" key="6">
    <source>
        <dbReference type="PIRSR" id="PIRSR606710-1"/>
    </source>
</evidence>
<feature type="active site" description="Proton donor" evidence="6">
    <location>
        <position position="211"/>
    </location>
</feature>
<dbReference type="Pfam" id="PF04616">
    <property type="entry name" value="Glyco_hydro_43"/>
    <property type="match status" value="1"/>
</dbReference>
<comment type="caution">
    <text evidence="11">The sequence shown here is derived from an EMBL/GenBank/DDBJ whole genome shotgun (WGS) entry which is preliminary data.</text>
</comment>
<dbReference type="PANTHER" id="PTHR43772:SF2">
    <property type="entry name" value="PUTATIVE (AFU_ORTHOLOGUE AFUA_2G04480)-RELATED"/>
    <property type="match status" value="1"/>
</dbReference>
<evidence type="ECO:0000256" key="7">
    <source>
        <dbReference type="PIRSR" id="PIRSR606710-2"/>
    </source>
</evidence>
<evidence type="ECO:0000256" key="8">
    <source>
        <dbReference type="RuleBase" id="RU361187"/>
    </source>
</evidence>
<keyword evidence="4" id="KW-0119">Carbohydrate metabolism</keyword>
<gene>
    <name evidence="11" type="ORF">IM811_011632</name>
</gene>
<reference evidence="11" key="1">
    <citation type="submission" date="2020-10" db="EMBL/GenBank/DDBJ databases">
        <title>High-Quality Genome Resource of Clonostachys rosea strain S41 by Oxford Nanopore Long-Read Sequencing.</title>
        <authorList>
            <person name="Wang H."/>
        </authorList>
    </citation>
    <scope>NUCLEOTIDE SEQUENCE</scope>
    <source>
        <strain evidence="11">S41</strain>
    </source>
</reference>
<evidence type="ECO:0000256" key="4">
    <source>
        <dbReference type="ARBA" id="ARBA00023277"/>
    </source>
</evidence>
<dbReference type="SUPFAM" id="SSF49785">
    <property type="entry name" value="Galactose-binding domain-like"/>
    <property type="match status" value="1"/>
</dbReference>
<dbReference type="PANTHER" id="PTHR43772">
    <property type="entry name" value="ENDO-1,4-BETA-XYLANASE"/>
    <property type="match status" value="1"/>
</dbReference>
<dbReference type="GO" id="GO:0030246">
    <property type="term" value="F:carbohydrate binding"/>
    <property type="evidence" value="ECO:0007669"/>
    <property type="project" value="InterPro"/>
</dbReference>
<evidence type="ECO:0000259" key="10">
    <source>
        <dbReference type="PROSITE" id="PS51175"/>
    </source>
</evidence>
<evidence type="ECO:0000256" key="9">
    <source>
        <dbReference type="SAM" id="SignalP"/>
    </source>
</evidence>
<dbReference type="InterPro" id="IPR052176">
    <property type="entry name" value="Glycosyl_Hydrlase_43_Enz"/>
</dbReference>
<dbReference type="EMBL" id="JADCTT010000004">
    <property type="protein sequence ID" value="KAF9752874.1"/>
    <property type="molecule type" value="Genomic_DNA"/>
</dbReference>
<dbReference type="CDD" id="cd04084">
    <property type="entry name" value="CBM6_xylanase-like"/>
    <property type="match status" value="1"/>
</dbReference>
<dbReference type="InterPro" id="IPR006584">
    <property type="entry name" value="Cellulose-bd_IV"/>
</dbReference>
<dbReference type="SMART" id="SM00606">
    <property type="entry name" value="CBD_IV"/>
    <property type="match status" value="1"/>
</dbReference>
<comment type="similarity">
    <text evidence="1 8">Belongs to the glycosyl hydrolase 43 family.</text>
</comment>
<dbReference type="InterPro" id="IPR006710">
    <property type="entry name" value="Glyco_hydro_43"/>
</dbReference>
<feature type="site" description="Important for catalytic activity, responsible for pKa modulation of the active site Glu and correct orientation of both the proton donor and substrate" evidence="7">
    <location>
        <position position="150"/>
    </location>
</feature>
<dbReference type="Proteomes" id="UP000616885">
    <property type="component" value="Unassembled WGS sequence"/>
</dbReference>